<evidence type="ECO:0000256" key="6">
    <source>
        <dbReference type="RuleBase" id="RU003376"/>
    </source>
</evidence>
<feature type="transmembrane region" description="Helical" evidence="7">
    <location>
        <begin position="67"/>
        <end position="88"/>
    </location>
</feature>
<dbReference type="Pfam" id="PF00510">
    <property type="entry name" value="COX3"/>
    <property type="match status" value="1"/>
</dbReference>
<gene>
    <name evidence="9" type="ORF">RT717_24350</name>
</gene>
<evidence type="ECO:0000256" key="4">
    <source>
        <dbReference type="ARBA" id="ARBA00022989"/>
    </source>
</evidence>
<keyword evidence="10" id="KW-1185">Reference proteome</keyword>
<evidence type="ECO:0000313" key="9">
    <source>
        <dbReference type="EMBL" id="WOK06212.1"/>
    </source>
</evidence>
<evidence type="ECO:0000256" key="2">
    <source>
        <dbReference type="ARBA" id="ARBA00010581"/>
    </source>
</evidence>
<dbReference type="InterPro" id="IPR035973">
    <property type="entry name" value="Cyt_c_oxidase_su3-like_sf"/>
</dbReference>
<evidence type="ECO:0000256" key="3">
    <source>
        <dbReference type="ARBA" id="ARBA00022692"/>
    </source>
</evidence>
<evidence type="ECO:0000313" key="10">
    <source>
        <dbReference type="Proteomes" id="UP001302349"/>
    </source>
</evidence>
<keyword evidence="5 7" id="KW-0472">Membrane</keyword>
<protein>
    <submittedName>
        <fullName evidence="9">Cytochrome c oxidase subunit 3</fullName>
    </submittedName>
</protein>
<feature type="transmembrane region" description="Helical" evidence="7">
    <location>
        <begin position="100"/>
        <end position="118"/>
    </location>
</feature>
<keyword evidence="4 7" id="KW-1133">Transmembrane helix</keyword>
<evidence type="ECO:0000256" key="5">
    <source>
        <dbReference type="ARBA" id="ARBA00023136"/>
    </source>
</evidence>
<dbReference type="PANTHER" id="PTHR11403">
    <property type="entry name" value="CYTOCHROME C OXIDASE SUBUNIT III"/>
    <property type="match status" value="1"/>
</dbReference>
<dbReference type="InterPro" id="IPR013833">
    <property type="entry name" value="Cyt_c_oxidase_su3_a-hlx"/>
</dbReference>
<sequence>MANSYKKTKAPTSSFPLNELEKMHPYKMLLLIGIFGSILIFFFLLMVYTASGTLVDKSAKIEFPKAFIISTLILLGSSFTISRAVEYFEKEKTKELRKSLLFTLALAFAFSFSQFFGWNELMNQEASNAVRGAIVYLYALSGLHILHMSAGIIYLAYCYILLIRKSSNPVHSLVYFTNSFRKLQLNLLVTYWHFMDGLWMFLFLFFLFFL</sequence>
<dbReference type="Gene3D" id="1.20.120.80">
    <property type="entry name" value="Cytochrome c oxidase, subunit III, four-helix bundle"/>
    <property type="match status" value="1"/>
</dbReference>
<reference evidence="9 10" key="1">
    <citation type="journal article" date="2023" name="Microbiol. Resour. Announc.">
        <title>Complete Genome Sequence of Imperialibacter roseus strain P4T.</title>
        <authorList>
            <person name="Tizabi D.R."/>
            <person name="Bachvaroff T."/>
            <person name="Hill R.T."/>
        </authorList>
    </citation>
    <scope>NUCLEOTIDE SEQUENCE [LARGE SCALE GENOMIC DNA]</scope>
    <source>
        <strain evidence="9 10">P4T</strain>
    </source>
</reference>
<accession>A0ABZ0IMF3</accession>
<dbReference type="RefSeq" id="WP_317488941.1">
    <property type="nucleotide sequence ID" value="NZ_CP136051.1"/>
</dbReference>
<dbReference type="PROSITE" id="PS50253">
    <property type="entry name" value="COX3"/>
    <property type="match status" value="1"/>
</dbReference>
<organism evidence="9 10">
    <name type="scientific">Imperialibacter roseus</name>
    <dbReference type="NCBI Taxonomy" id="1324217"/>
    <lineage>
        <taxon>Bacteria</taxon>
        <taxon>Pseudomonadati</taxon>
        <taxon>Bacteroidota</taxon>
        <taxon>Cytophagia</taxon>
        <taxon>Cytophagales</taxon>
        <taxon>Flammeovirgaceae</taxon>
        <taxon>Imperialibacter</taxon>
    </lineage>
</organism>
<feature type="transmembrane region" description="Helical" evidence="7">
    <location>
        <begin position="183"/>
        <end position="209"/>
    </location>
</feature>
<feature type="transmembrane region" description="Helical" evidence="7">
    <location>
        <begin position="138"/>
        <end position="162"/>
    </location>
</feature>
<feature type="transmembrane region" description="Helical" evidence="7">
    <location>
        <begin position="28"/>
        <end position="47"/>
    </location>
</feature>
<dbReference type="InterPro" id="IPR000298">
    <property type="entry name" value="Cyt_c_oxidase-like_su3"/>
</dbReference>
<keyword evidence="3 6" id="KW-0812">Transmembrane</keyword>
<dbReference type="InterPro" id="IPR024791">
    <property type="entry name" value="Cyt_c/ubiquinol_Oxase_su3"/>
</dbReference>
<name>A0ABZ0IMF3_9BACT</name>
<proteinExistence type="inferred from homology"/>
<dbReference type="EMBL" id="CP136051">
    <property type="protein sequence ID" value="WOK06212.1"/>
    <property type="molecule type" value="Genomic_DNA"/>
</dbReference>
<feature type="domain" description="Heme-copper oxidase subunit III family profile" evidence="8">
    <location>
        <begin position="1"/>
        <end position="210"/>
    </location>
</feature>
<comment type="similarity">
    <text evidence="2 6">Belongs to the cytochrome c oxidase subunit 3 family.</text>
</comment>
<dbReference type="Proteomes" id="UP001302349">
    <property type="component" value="Chromosome"/>
</dbReference>
<evidence type="ECO:0000256" key="1">
    <source>
        <dbReference type="ARBA" id="ARBA00004141"/>
    </source>
</evidence>
<dbReference type="SUPFAM" id="SSF81452">
    <property type="entry name" value="Cytochrome c oxidase subunit III-like"/>
    <property type="match status" value="1"/>
</dbReference>
<comment type="subcellular location">
    <subcellularLocation>
        <location evidence="6">Cell membrane</location>
        <topology evidence="6">Multi-pass membrane protein</topology>
    </subcellularLocation>
    <subcellularLocation>
        <location evidence="1">Membrane</location>
        <topology evidence="1">Multi-pass membrane protein</topology>
    </subcellularLocation>
</comment>
<evidence type="ECO:0000259" key="8">
    <source>
        <dbReference type="PROSITE" id="PS50253"/>
    </source>
</evidence>
<dbReference type="PANTHER" id="PTHR11403:SF10">
    <property type="entry name" value="CYTOCHROME C OXIDASE"/>
    <property type="match status" value="1"/>
</dbReference>
<evidence type="ECO:0000256" key="7">
    <source>
        <dbReference type="SAM" id="Phobius"/>
    </source>
</evidence>